<feature type="region of interest" description="Disordered" evidence="1">
    <location>
        <begin position="1"/>
        <end position="26"/>
    </location>
</feature>
<dbReference type="Pfam" id="PF23055">
    <property type="entry name" value="DUF7041"/>
    <property type="match status" value="1"/>
</dbReference>
<name>A0A7E5VF20_TRINI</name>
<gene>
    <name evidence="4" type="primary">LOC113493240</name>
</gene>
<dbReference type="GeneID" id="113493240"/>
<dbReference type="PANTHER" id="PTHR33327:SF3">
    <property type="entry name" value="RNA-DIRECTED DNA POLYMERASE"/>
    <property type="match status" value="1"/>
</dbReference>
<dbReference type="KEGG" id="tnl:113493240"/>
<dbReference type="PANTHER" id="PTHR33327">
    <property type="entry name" value="ENDONUCLEASE"/>
    <property type="match status" value="1"/>
</dbReference>
<feature type="region of interest" description="Disordered" evidence="1">
    <location>
        <begin position="235"/>
        <end position="259"/>
    </location>
</feature>
<evidence type="ECO:0000259" key="2">
    <source>
        <dbReference type="Pfam" id="PF23055"/>
    </source>
</evidence>
<evidence type="ECO:0000313" key="3">
    <source>
        <dbReference type="Proteomes" id="UP000322000"/>
    </source>
</evidence>
<sequence>MSDSSDSVKTAGSRNDGHVTRRKKAVRVSNDGREIYRAKIKVPPFSPEDPELWFALIEGQFDSHDVTDDGTKFTHVTNNLDIQYAKAVKDIIVNPPAQNRYGKIKTELIKRLSASHEKKVKQLLTHEELGDRKPSQFLRHLQDLAGPSVPEDFVRSIWCNRLPNNIQTVLASQPTHSLEQLADLADRIQELTSPCSVAATSSHSATASHPSDEIAELKRMVQQLTLKLEEHTRASCCATSSRSRPRERLRSSSRQRSRSSSSYKKYTTCWFHAKFGERANKCNKPCDYRKAGNATGGR</sequence>
<dbReference type="OrthoDB" id="6260718at2759"/>
<dbReference type="InParanoid" id="A0A7E5VF20"/>
<dbReference type="RefSeq" id="XP_026726914.1">
    <property type="nucleotide sequence ID" value="XM_026871113.1"/>
</dbReference>
<dbReference type="AlphaFoldDB" id="A0A7E5VF20"/>
<dbReference type="Proteomes" id="UP000322000">
    <property type="component" value="Chromosome 4"/>
</dbReference>
<evidence type="ECO:0000256" key="1">
    <source>
        <dbReference type="SAM" id="MobiDB-lite"/>
    </source>
</evidence>
<keyword evidence="3" id="KW-1185">Reference proteome</keyword>
<organism evidence="3 4">
    <name type="scientific">Trichoplusia ni</name>
    <name type="common">Cabbage looper</name>
    <dbReference type="NCBI Taxonomy" id="7111"/>
    <lineage>
        <taxon>Eukaryota</taxon>
        <taxon>Metazoa</taxon>
        <taxon>Ecdysozoa</taxon>
        <taxon>Arthropoda</taxon>
        <taxon>Hexapoda</taxon>
        <taxon>Insecta</taxon>
        <taxon>Pterygota</taxon>
        <taxon>Neoptera</taxon>
        <taxon>Endopterygota</taxon>
        <taxon>Lepidoptera</taxon>
        <taxon>Glossata</taxon>
        <taxon>Ditrysia</taxon>
        <taxon>Noctuoidea</taxon>
        <taxon>Noctuidae</taxon>
        <taxon>Plusiinae</taxon>
        <taxon>Trichoplusia</taxon>
    </lineage>
</organism>
<accession>A0A7E5VF20</accession>
<evidence type="ECO:0000313" key="4">
    <source>
        <dbReference type="RefSeq" id="XP_026726914.1"/>
    </source>
</evidence>
<feature type="domain" description="DUF7041" evidence="2">
    <location>
        <begin position="42"/>
        <end position="125"/>
    </location>
</feature>
<feature type="compositionally biased region" description="Polar residues" evidence="1">
    <location>
        <begin position="1"/>
        <end position="13"/>
    </location>
</feature>
<dbReference type="InterPro" id="IPR055469">
    <property type="entry name" value="DUF7041"/>
</dbReference>
<reference evidence="4" key="1">
    <citation type="submission" date="2025-08" db="UniProtKB">
        <authorList>
            <consortium name="RefSeq"/>
        </authorList>
    </citation>
    <scope>IDENTIFICATION</scope>
</reference>
<protein>
    <submittedName>
        <fullName evidence="4">Uncharacterized protein LOC113493240</fullName>
    </submittedName>
</protein>
<proteinExistence type="predicted"/>